<dbReference type="Ensembl" id="ENSNFUT00015007359.1">
    <property type="protein sequence ID" value="ENSNFUP00015006997.1"/>
    <property type="gene ID" value="ENSNFUG00015003449.1"/>
</dbReference>
<organism evidence="5 6">
    <name type="scientific">Nothobranchius furzeri</name>
    <name type="common">Turquoise killifish</name>
    <dbReference type="NCBI Taxonomy" id="105023"/>
    <lineage>
        <taxon>Eukaryota</taxon>
        <taxon>Metazoa</taxon>
        <taxon>Chordata</taxon>
        <taxon>Craniata</taxon>
        <taxon>Vertebrata</taxon>
        <taxon>Euteleostomi</taxon>
        <taxon>Actinopterygii</taxon>
        <taxon>Neopterygii</taxon>
        <taxon>Teleostei</taxon>
        <taxon>Neoteleostei</taxon>
        <taxon>Acanthomorphata</taxon>
        <taxon>Ovalentaria</taxon>
        <taxon>Atherinomorphae</taxon>
        <taxon>Cyprinodontiformes</taxon>
        <taxon>Nothobranchiidae</taxon>
        <taxon>Nothobranchius</taxon>
    </lineage>
</organism>
<keyword evidence="1 2" id="KW-0482">Metalloprotease</keyword>
<keyword evidence="1 2" id="KW-0378">Hydrolase</keyword>
<dbReference type="CDD" id="cd06263">
    <property type="entry name" value="MAM"/>
    <property type="match status" value="1"/>
</dbReference>
<dbReference type="PROSITE" id="PS51864">
    <property type="entry name" value="ASTACIN"/>
    <property type="match status" value="1"/>
</dbReference>
<reference evidence="5" key="1">
    <citation type="submission" date="2014-08" db="EMBL/GenBank/DDBJ databases">
        <authorList>
            <person name="Senf B."/>
            <person name="Petzold A."/>
            <person name="Downie B.R."/>
            <person name="Koch P."/>
            <person name="Platzer M."/>
        </authorList>
    </citation>
    <scope>NUCLEOTIDE SEQUENCE [LARGE SCALE GENOMIC DNA]</scope>
    <source>
        <strain evidence="5">GRZ</strain>
    </source>
</reference>
<dbReference type="GO" id="GO:0006508">
    <property type="term" value="P:proteolysis"/>
    <property type="evidence" value="ECO:0007669"/>
    <property type="project" value="UniProtKB-KW"/>
</dbReference>
<dbReference type="PANTHER" id="PTHR10127:SF903">
    <property type="entry name" value="MEPRIN A SUBUNIT"/>
    <property type="match status" value="1"/>
</dbReference>
<comment type="caution">
    <text evidence="1">Lacks conserved residue(s) required for the propagation of feature annotation.</text>
</comment>
<protein>
    <recommendedName>
        <fullName evidence="2">Metalloendopeptidase</fullName>
        <ecNumber evidence="2">3.4.24.-</ecNumber>
    </recommendedName>
</protein>
<reference evidence="5" key="3">
    <citation type="submission" date="2025-09" db="UniProtKB">
        <authorList>
            <consortium name="Ensembl"/>
        </authorList>
    </citation>
    <scope>IDENTIFICATION</scope>
</reference>
<dbReference type="InterPro" id="IPR024079">
    <property type="entry name" value="MetalloPept_cat_dom_sf"/>
</dbReference>
<dbReference type="SMART" id="SM00137">
    <property type="entry name" value="MAM"/>
    <property type="match status" value="1"/>
</dbReference>
<dbReference type="Pfam" id="PF22486">
    <property type="entry name" value="MATH_2"/>
    <property type="match status" value="1"/>
</dbReference>
<dbReference type="InterPro" id="IPR008974">
    <property type="entry name" value="TRAF-like"/>
</dbReference>
<sequence>ISFEDKLWTSPVPYELDMGLDMNAKGVILKAFEQIRIKSCIDFKPRDSEDFYLSFKKLDGEHLNGQNLSIGTGCDSLSTVEHEVLHALGFNHEHCRSDRDDYVQIDEGSILEGLEYNFAVIGSENSTTHETPYDYWSVMHYPKNAFSNGSASTITTIDPKYQDLIGQRLDLSPGDAIELNLLYNCSSTVAFMFYCGFSNGTIYHNIILDTILGQEEGYFIHVNTSGQEEDPGVLMTQIMRPKRECKVQCLQFYYYYTGNESDSLNIGIREFEDEQNTTGTFRLMGHITGRPTSYWKVHHVSLNATKNFQVVFEIKKAENSSGGFSIDDINLSETECPHVIMQIDEFENVLNTSKSGERLYSPRLYSKDGYAYRLAVVLNKTYVGMFVQLVSGVNDDQLEWPCVHRQMTFQLLDQTPNMQQQMSQRWTFTTEQNDEDLVRTGFLWGFLRFAALEEMQYRDFLRGGSAVFMFSFDAELGCGAESTADFKNVFSCWTALEPIRATNNVTYSSLRKSVNGAACRTLSKKKQWHPF</sequence>
<dbReference type="Gene3D" id="2.60.210.10">
    <property type="entry name" value="Apoptosis, Tumor Necrosis Factor Receptor Associated Protein 2, Chain A"/>
    <property type="match status" value="1"/>
</dbReference>
<dbReference type="GO" id="GO:0016020">
    <property type="term" value="C:membrane"/>
    <property type="evidence" value="ECO:0007669"/>
    <property type="project" value="InterPro"/>
</dbReference>
<feature type="active site" evidence="1">
    <location>
        <position position="83"/>
    </location>
</feature>
<keyword evidence="6" id="KW-1185">Reference proteome</keyword>
<feature type="binding site" evidence="1">
    <location>
        <position position="92"/>
    </location>
    <ligand>
        <name>Zn(2+)</name>
        <dbReference type="ChEBI" id="CHEBI:29105"/>
        <note>catalytic</note>
    </ligand>
</feature>
<feature type="binding site" evidence="1">
    <location>
        <position position="86"/>
    </location>
    <ligand>
        <name>Zn(2+)</name>
        <dbReference type="ChEBI" id="CHEBI:29105"/>
        <note>catalytic</note>
    </ligand>
</feature>
<feature type="domain" description="Peptidase M12A" evidence="4">
    <location>
        <begin position="1"/>
        <end position="186"/>
    </location>
</feature>
<keyword evidence="1 2" id="KW-0645">Protease</keyword>
<feature type="binding site" evidence="1">
    <location>
        <position position="82"/>
    </location>
    <ligand>
        <name>Zn(2+)</name>
        <dbReference type="ChEBI" id="CHEBI:29105"/>
        <note>catalytic</note>
    </ligand>
</feature>
<evidence type="ECO:0000259" key="3">
    <source>
        <dbReference type="PROSITE" id="PS50060"/>
    </source>
</evidence>
<dbReference type="SUPFAM" id="SSF49899">
    <property type="entry name" value="Concanavalin A-like lectins/glucanases"/>
    <property type="match status" value="1"/>
</dbReference>
<keyword evidence="1 2" id="KW-0862">Zinc</keyword>
<dbReference type="EC" id="3.4.24.-" evidence="2"/>
<evidence type="ECO:0000313" key="5">
    <source>
        <dbReference type="Ensembl" id="ENSNFUP00015006997.1"/>
    </source>
</evidence>
<dbReference type="InterPro" id="IPR006026">
    <property type="entry name" value="Peptidase_Metallo"/>
</dbReference>
<dbReference type="SUPFAM" id="SSF55486">
    <property type="entry name" value="Metalloproteases ('zincins'), catalytic domain"/>
    <property type="match status" value="1"/>
</dbReference>
<dbReference type="PANTHER" id="PTHR10127">
    <property type="entry name" value="DISCOIDIN, CUB, EGF, LAMININ , AND ZINC METALLOPROTEASE DOMAIN CONTAINING"/>
    <property type="match status" value="1"/>
</dbReference>
<dbReference type="Pfam" id="PF00629">
    <property type="entry name" value="MAM"/>
    <property type="match status" value="1"/>
</dbReference>
<dbReference type="GeneTree" id="ENSGT00950000183111"/>
<keyword evidence="1 2" id="KW-0479">Metal-binding</keyword>
<dbReference type="Gene3D" id="3.40.390.10">
    <property type="entry name" value="Collagenase (Catalytic Domain)"/>
    <property type="match status" value="1"/>
</dbReference>
<dbReference type="PRINTS" id="PR00020">
    <property type="entry name" value="MAMDOMAIN"/>
</dbReference>
<dbReference type="GO" id="GO:0008270">
    <property type="term" value="F:zinc ion binding"/>
    <property type="evidence" value="ECO:0007669"/>
    <property type="project" value="UniProtKB-UniRule"/>
</dbReference>
<name>A0A8C6KMQ0_NOTFU</name>
<dbReference type="PROSITE" id="PS50060">
    <property type="entry name" value="MAM_2"/>
    <property type="match status" value="1"/>
</dbReference>
<dbReference type="Proteomes" id="UP000694548">
    <property type="component" value="Chromosome sgr05"/>
</dbReference>
<dbReference type="GO" id="GO:0004222">
    <property type="term" value="F:metalloendopeptidase activity"/>
    <property type="evidence" value="ECO:0007669"/>
    <property type="project" value="UniProtKB-UniRule"/>
</dbReference>
<accession>A0A8C6KMQ0</accession>
<reference evidence="5" key="2">
    <citation type="submission" date="2025-08" db="UniProtKB">
        <authorList>
            <consortium name="Ensembl"/>
        </authorList>
    </citation>
    <scope>IDENTIFICATION</scope>
</reference>
<dbReference type="InterPro" id="IPR002083">
    <property type="entry name" value="MATH/TRAF_dom"/>
</dbReference>
<dbReference type="Gene3D" id="2.60.120.200">
    <property type="match status" value="1"/>
</dbReference>
<evidence type="ECO:0000313" key="6">
    <source>
        <dbReference type="Proteomes" id="UP000694548"/>
    </source>
</evidence>
<dbReference type="SMART" id="SM00235">
    <property type="entry name" value="ZnMc"/>
    <property type="match status" value="1"/>
</dbReference>
<dbReference type="InterPro" id="IPR001506">
    <property type="entry name" value="Peptidase_M12A"/>
</dbReference>
<dbReference type="AlphaFoldDB" id="A0A8C6KMQ0"/>
<proteinExistence type="predicted"/>
<comment type="cofactor">
    <cofactor evidence="1 2">
        <name>Zn(2+)</name>
        <dbReference type="ChEBI" id="CHEBI:29105"/>
    </cofactor>
    <text evidence="1 2">Binds 1 zinc ion per subunit.</text>
</comment>
<dbReference type="PRINTS" id="PR00480">
    <property type="entry name" value="ASTACIN"/>
</dbReference>
<dbReference type="SUPFAM" id="SSF49599">
    <property type="entry name" value="TRAF domain-like"/>
    <property type="match status" value="1"/>
</dbReference>
<dbReference type="Pfam" id="PF01400">
    <property type="entry name" value="Astacin"/>
    <property type="match status" value="1"/>
</dbReference>
<evidence type="ECO:0000256" key="2">
    <source>
        <dbReference type="RuleBase" id="RU361183"/>
    </source>
</evidence>
<evidence type="ECO:0000256" key="1">
    <source>
        <dbReference type="PROSITE-ProRule" id="PRU01211"/>
    </source>
</evidence>
<evidence type="ECO:0000259" key="4">
    <source>
        <dbReference type="PROSITE" id="PS51864"/>
    </source>
</evidence>
<feature type="domain" description="MAM" evidence="3">
    <location>
        <begin position="209"/>
        <end position="338"/>
    </location>
</feature>
<dbReference type="InterPro" id="IPR013320">
    <property type="entry name" value="ConA-like_dom_sf"/>
</dbReference>
<dbReference type="InterPro" id="IPR000998">
    <property type="entry name" value="MAM_dom"/>
</dbReference>